<name>A0A9W8A2X5_9FUNG</name>
<dbReference type="Gene3D" id="3.40.50.300">
    <property type="entry name" value="P-loop containing nucleotide triphosphate hydrolases"/>
    <property type="match status" value="1"/>
</dbReference>
<dbReference type="FunFam" id="3.40.50.300:FF:000221">
    <property type="entry name" value="Multidrug ABC transporter ATP-binding protein"/>
    <property type="match status" value="1"/>
</dbReference>
<keyword evidence="2" id="KW-0813">Transport</keyword>
<dbReference type="AlphaFoldDB" id="A0A9W8A2X5"/>
<dbReference type="GO" id="GO:0005524">
    <property type="term" value="F:ATP binding"/>
    <property type="evidence" value="ECO:0007669"/>
    <property type="project" value="UniProtKB-KW"/>
</dbReference>
<dbReference type="GO" id="GO:0034040">
    <property type="term" value="F:ATPase-coupled lipid transmembrane transporter activity"/>
    <property type="evidence" value="ECO:0007669"/>
    <property type="project" value="TreeGrafter"/>
</dbReference>
<feature type="transmembrane region" description="Helical" evidence="10">
    <location>
        <begin position="158"/>
        <end position="178"/>
    </location>
</feature>
<dbReference type="Proteomes" id="UP001150569">
    <property type="component" value="Unassembled WGS sequence"/>
</dbReference>
<evidence type="ECO:0000256" key="10">
    <source>
        <dbReference type="SAM" id="Phobius"/>
    </source>
</evidence>
<feature type="transmembrane region" description="Helical" evidence="10">
    <location>
        <begin position="190"/>
        <end position="211"/>
    </location>
</feature>
<evidence type="ECO:0000313" key="13">
    <source>
        <dbReference type="Proteomes" id="UP001150569"/>
    </source>
</evidence>
<proteinExistence type="inferred from homology"/>
<evidence type="ECO:0000256" key="5">
    <source>
        <dbReference type="ARBA" id="ARBA00022741"/>
    </source>
</evidence>
<evidence type="ECO:0000256" key="9">
    <source>
        <dbReference type="ARBA" id="ARBA00024363"/>
    </source>
</evidence>
<dbReference type="OrthoDB" id="6500128at2759"/>
<dbReference type="PROSITE" id="PS50893">
    <property type="entry name" value="ABC_TRANSPORTER_2"/>
    <property type="match status" value="1"/>
</dbReference>
<keyword evidence="6" id="KW-0067">ATP-binding</keyword>
<dbReference type="SMART" id="SM00382">
    <property type="entry name" value="AAA"/>
    <property type="match status" value="1"/>
</dbReference>
<dbReference type="InterPro" id="IPR003439">
    <property type="entry name" value="ABC_transporter-like_ATP-bd"/>
</dbReference>
<feature type="domain" description="ABC transporter" evidence="11">
    <location>
        <begin position="560"/>
        <end position="800"/>
    </location>
</feature>
<sequence>MATLRQGMGFAAFIPPLLTNAAIAIHQCRFVRAQTAPAYQNQPAAPKGFEGIPYPTVSDSVKVEIGFRLDIRQRMAILVGLMAHVLLGFVTGFVLYTGDPALSAHQPALVAILSGALGALSLVVFTFRRYSARPASRSFDQAVWLYNLSRRCQFWTRFWAVQLALTTLGAVAAVMSLSGALPGGISNHGYIATATGILPLLGPAAGLLLNFHFHVAYRVPIITAWLPILFDHVPHSVARFILRLSGLQPFDANFTALDFPWTSPPTGFTVSISDGLRSRVRESDQSELISNSLRFYCFRPSIGDPVEDHPHLPSRDLSIYNTGAWFRLISRAWSPSPWALVMLTLACVSFAGLSYAEDLEIRLKRSFKVVLHDLPPQPYEVFLYLFLPQLMLEYICKPMYDHFTSQATAALTTSVAVLAYDRHCWFSTHSSKAIDHHYYLASCRHALQQLQATISERSGDTDAHRALDFFESLIKSMCFYVWAATCVLRLDQGITPVQCLVVIPLFPTISAQTTGIVKAAFNPACGYGYMMEEVANLEKPPDQPDPTDPEPVTWTTGPAIHFNSVTFSYNKQGPPTLDEINLTIPAGKTTAIVGRSGSGKSSLVNLLIRKHDPSEGHILIGDQDIRRIRQYDLRTRIATVSQNSQPVGQTVGEVIGYGRAGQGTLADLAEVEEALRVVGLHDKVAKCQEGLEAPMGEGSSQWSGGDKQRLILARAIIKNAPVVILDEATSAMDSATETAVMEALKGRFDAAQTILVIAHRLSTVRYADQIVVMDAGRIVGIGTHEELLACGGLYHEMWTKYTTTMGATDTVELSI</sequence>
<dbReference type="InterPro" id="IPR036640">
    <property type="entry name" value="ABC1_TM_sf"/>
</dbReference>
<keyword evidence="13" id="KW-1185">Reference proteome</keyword>
<keyword evidence="3" id="KW-1003">Cell membrane</keyword>
<accession>A0A9W8A2X5</accession>
<comment type="subcellular location">
    <subcellularLocation>
        <location evidence="1">Cell membrane</location>
        <topology evidence="1">Multi-pass membrane protein</topology>
    </subcellularLocation>
</comment>
<dbReference type="InterPro" id="IPR027417">
    <property type="entry name" value="P-loop_NTPase"/>
</dbReference>
<evidence type="ECO:0000256" key="8">
    <source>
        <dbReference type="ARBA" id="ARBA00023136"/>
    </source>
</evidence>
<dbReference type="GO" id="GO:0016887">
    <property type="term" value="F:ATP hydrolysis activity"/>
    <property type="evidence" value="ECO:0007669"/>
    <property type="project" value="InterPro"/>
</dbReference>
<evidence type="ECO:0000256" key="6">
    <source>
        <dbReference type="ARBA" id="ARBA00022840"/>
    </source>
</evidence>
<dbReference type="PANTHER" id="PTHR24221">
    <property type="entry name" value="ATP-BINDING CASSETTE SUB-FAMILY B"/>
    <property type="match status" value="1"/>
</dbReference>
<comment type="similarity">
    <text evidence="9">Belongs to the ABC transporter superfamily. ABCB family. Heavy Metal importer (TC 3.A.1.210) subfamily.</text>
</comment>
<dbReference type="PANTHER" id="PTHR24221:SF654">
    <property type="entry name" value="ATP-BINDING CASSETTE SUB-FAMILY B MEMBER 6"/>
    <property type="match status" value="1"/>
</dbReference>
<feature type="transmembrane region" description="Helical" evidence="10">
    <location>
        <begin position="108"/>
        <end position="127"/>
    </location>
</feature>
<evidence type="ECO:0000256" key="4">
    <source>
        <dbReference type="ARBA" id="ARBA00022692"/>
    </source>
</evidence>
<reference evidence="12" key="1">
    <citation type="submission" date="2022-07" db="EMBL/GenBank/DDBJ databases">
        <title>Phylogenomic reconstructions and comparative analyses of Kickxellomycotina fungi.</title>
        <authorList>
            <person name="Reynolds N.K."/>
            <person name="Stajich J.E."/>
            <person name="Barry K."/>
            <person name="Grigoriev I.V."/>
            <person name="Crous P."/>
            <person name="Smith M.E."/>
        </authorList>
    </citation>
    <scope>NUCLEOTIDE SEQUENCE</scope>
    <source>
        <strain evidence="12">RSA 861</strain>
    </source>
</reference>
<dbReference type="InterPro" id="IPR003593">
    <property type="entry name" value="AAA+_ATPase"/>
</dbReference>
<evidence type="ECO:0000259" key="11">
    <source>
        <dbReference type="PROSITE" id="PS50893"/>
    </source>
</evidence>
<keyword evidence="4 10" id="KW-0812">Transmembrane</keyword>
<evidence type="ECO:0000313" key="12">
    <source>
        <dbReference type="EMBL" id="KAJ1919875.1"/>
    </source>
</evidence>
<evidence type="ECO:0000256" key="7">
    <source>
        <dbReference type="ARBA" id="ARBA00022989"/>
    </source>
</evidence>
<keyword evidence="7 10" id="KW-1133">Transmembrane helix</keyword>
<gene>
    <name evidence="12" type="ORF">IWQ60_007131</name>
</gene>
<dbReference type="Pfam" id="PF00005">
    <property type="entry name" value="ABC_tran"/>
    <property type="match status" value="1"/>
</dbReference>
<dbReference type="EMBL" id="JANBPT010000459">
    <property type="protein sequence ID" value="KAJ1919875.1"/>
    <property type="molecule type" value="Genomic_DNA"/>
</dbReference>
<evidence type="ECO:0000256" key="1">
    <source>
        <dbReference type="ARBA" id="ARBA00004651"/>
    </source>
</evidence>
<comment type="caution">
    <text evidence="12">The sequence shown here is derived from an EMBL/GenBank/DDBJ whole genome shotgun (WGS) entry which is preliminary data.</text>
</comment>
<feature type="transmembrane region" description="Helical" evidence="10">
    <location>
        <begin position="337"/>
        <end position="356"/>
    </location>
</feature>
<organism evidence="12 13">
    <name type="scientific">Tieghemiomyces parasiticus</name>
    <dbReference type="NCBI Taxonomy" id="78921"/>
    <lineage>
        <taxon>Eukaryota</taxon>
        <taxon>Fungi</taxon>
        <taxon>Fungi incertae sedis</taxon>
        <taxon>Zoopagomycota</taxon>
        <taxon>Kickxellomycotina</taxon>
        <taxon>Dimargaritomycetes</taxon>
        <taxon>Dimargaritales</taxon>
        <taxon>Dimargaritaceae</taxon>
        <taxon>Tieghemiomyces</taxon>
    </lineage>
</organism>
<evidence type="ECO:0000256" key="3">
    <source>
        <dbReference type="ARBA" id="ARBA00022475"/>
    </source>
</evidence>
<dbReference type="InterPro" id="IPR039421">
    <property type="entry name" value="Type_1_exporter"/>
</dbReference>
<keyword evidence="8 10" id="KW-0472">Membrane</keyword>
<feature type="transmembrane region" description="Helical" evidence="10">
    <location>
        <begin position="75"/>
        <end position="96"/>
    </location>
</feature>
<keyword evidence="5" id="KW-0547">Nucleotide-binding</keyword>
<dbReference type="GO" id="GO:0005886">
    <property type="term" value="C:plasma membrane"/>
    <property type="evidence" value="ECO:0007669"/>
    <property type="project" value="UniProtKB-SubCell"/>
</dbReference>
<dbReference type="SUPFAM" id="SSF52540">
    <property type="entry name" value="P-loop containing nucleoside triphosphate hydrolases"/>
    <property type="match status" value="1"/>
</dbReference>
<dbReference type="Gene3D" id="1.20.1560.10">
    <property type="entry name" value="ABC transporter type 1, transmembrane domain"/>
    <property type="match status" value="1"/>
</dbReference>
<evidence type="ECO:0000256" key="2">
    <source>
        <dbReference type="ARBA" id="ARBA00022448"/>
    </source>
</evidence>
<protein>
    <recommendedName>
        <fullName evidence="11">ABC transporter domain-containing protein</fullName>
    </recommendedName>
</protein>